<evidence type="ECO:0000313" key="4">
    <source>
        <dbReference type="Proteomes" id="UP001066327"/>
    </source>
</evidence>
<dbReference type="Proteomes" id="UP001066327">
    <property type="component" value="Unassembled WGS sequence"/>
</dbReference>
<dbReference type="InterPro" id="IPR036388">
    <property type="entry name" value="WH-like_DNA-bd_sf"/>
</dbReference>
<keyword evidence="4" id="KW-1185">Reference proteome</keyword>
<proteinExistence type="predicted"/>
<sequence>MPTDTAAADGRDPSDNARAPQLSAAATLLAEHYGCSRDAAFDALLDIARRNHASVANAAEHVLSRPSAVDGRREQQEPRIAVPPQRAAPTTPAVFE</sequence>
<evidence type="ECO:0000313" key="2">
    <source>
        <dbReference type="EMBL" id="MCZ4584517.1"/>
    </source>
</evidence>
<reference evidence="2" key="1">
    <citation type="submission" date="2022-12" db="EMBL/GenBank/DDBJ databases">
        <authorList>
            <person name="Krivoruchko A.V."/>
            <person name="Elkin A."/>
        </authorList>
    </citation>
    <scope>NUCLEOTIDE SEQUENCE</scope>
    <source>
        <strain evidence="2">IEGM 249</strain>
    </source>
</reference>
<accession>A0AAX3YNI4</accession>
<reference evidence="3" key="2">
    <citation type="submission" date="2023-07" db="EMBL/GenBank/DDBJ databases">
        <title>Genomic analysis of Rhodococcus opacus VOC-14 with glycol ethers degradation activity.</title>
        <authorList>
            <person name="Narkevich D.A."/>
            <person name="Hlushen A.M."/>
            <person name="Akhremchuk A.E."/>
            <person name="Sikolenko M.A."/>
            <person name="Valentovich L.N."/>
        </authorList>
    </citation>
    <scope>NUCLEOTIDE SEQUENCE</scope>
    <source>
        <strain evidence="3">VOC-14</strain>
    </source>
</reference>
<protein>
    <submittedName>
        <fullName evidence="3">ANTAR domain-containing protein</fullName>
    </submittedName>
</protein>
<evidence type="ECO:0000313" key="5">
    <source>
        <dbReference type="Proteomes" id="UP001231166"/>
    </source>
</evidence>
<dbReference type="AlphaFoldDB" id="A0AAX3YNI4"/>
<name>A0AAX3YNI4_RHOOP</name>
<gene>
    <name evidence="2" type="ORF">O4328_12615</name>
    <name evidence="3" type="ORF">Q5707_17215</name>
</gene>
<organism evidence="3 5">
    <name type="scientific">Rhodococcus opacus</name>
    <name type="common">Nocardia opaca</name>
    <dbReference type="NCBI Taxonomy" id="37919"/>
    <lineage>
        <taxon>Bacteria</taxon>
        <taxon>Bacillati</taxon>
        <taxon>Actinomycetota</taxon>
        <taxon>Actinomycetes</taxon>
        <taxon>Mycobacteriales</taxon>
        <taxon>Nocardiaceae</taxon>
        <taxon>Rhodococcus</taxon>
    </lineage>
</organism>
<dbReference type="EMBL" id="JAPWIS010000005">
    <property type="protein sequence ID" value="MCZ4584517.1"/>
    <property type="molecule type" value="Genomic_DNA"/>
</dbReference>
<feature type="region of interest" description="Disordered" evidence="1">
    <location>
        <begin position="66"/>
        <end position="96"/>
    </location>
</feature>
<dbReference type="Proteomes" id="UP001231166">
    <property type="component" value="Chromosome"/>
</dbReference>
<dbReference type="EMBL" id="CP130953">
    <property type="protein sequence ID" value="WLF50606.1"/>
    <property type="molecule type" value="Genomic_DNA"/>
</dbReference>
<evidence type="ECO:0000313" key="3">
    <source>
        <dbReference type="EMBL" id="WLF50606.1"/>
    </source>
</evidence>
<dbReference type="RefSeq" id="WP_005262351.1">
    <property type="nucleotide sequence ID" value="NZ_CAJUXZ010000012.1"/>
</dbReference>
<evidence type="ECO:0000256" key="1">
    <source>
        <dbReference type="SAM" id="MobiDB-lite"/>
    </source>
</evidence>
<dbReference type="Gene3D" id="1.10.10.10">
    <property type="entry name" value="Winged helix-like DNA-binding domain superfamily/Winged helix DNA-binding domain"/>
    <property type="match status" value="1"/>
</dbReference>